<dbReference type="GO" id="GO:0016787">
    <property type="term" value="F:hydrolase activity"/>
    <property type="evidence" value="ECO:0007669"/>
    <property type="project" value="UniProtKB-KW"/>
</dbReference>
<dbReference type="PANTHER" id="PTHR11614">
    <property type="entry name" value="PHOSPHOLIPASE-RELATED"/>
    <property type="match status" value="1"/>
</dbReference>
<organism evidence="2 3">
    <name type="scientific">Striga asiatica</name>
    <name type="common">Asiatic witchweed</name>
    <name type="synonym">Buchnera asiatica</name>
    <dbReference type="NCBI Taxonomy" id="4170"/>
    <lineage>
        <taxon>Eukaryota</taxon>
        <taxon>Viridiplantae</taxon>
        <taxon>Streptophyta</taxon>
        <taxon>Embryophyta</taxon>
        <taxon>Tracheophyta</taxon>
        <taxon>Spermatophyta</taxon>
        <taxon>Magnoliopsida</taxon>
        <taxon>eudicotyledons</taxon>
        <taxon>Gunneridae</taxon>
        <taxon>Pentapetalae</taxon>
        <taxon>asterids</taxon>
        <taxon>lamiids</taxon>
        <taxon>Lamiales</taxon>
        <taxon>Orobanchaceae</taxon>
        <taxon>Buchnereae</taxon>
        <taxon>Striga</taxon>
    </lineage>
</organism>
<dbReference type="Pfam" id="PF12146">
    <property type="entry name" value="Hydrolase_4"/>
    <property type="match status" value="1"/>
</dbReference>
<dbReference type="Proteomes" id="UP000325081">
    <property type="component" value="Unassembled WGS sequence"/>
</dbReference>
<dbReference type="FunFam" id="3.40.50.1820:FF:000054">
    <property type="entry name" value="Alpha/beta-Hydrolases superfamily protein"/>
    <property type="match status" value="1"/>
</dbReference>
<dbReference type="AlphaFoldDB" id="A0A5A7PAX9"/>
<dbReference type="InterPro" id="IPR029058">
    <property type="entry name" value="AB_hydrolase_fold"/>
</dbReference>
<evidence type="ECO:0000313" key="2">
    <source>
        <dbReference type="EMBL" id="GER29890.1"/>
    </source>
</evidence>
<dbReference type="EMBL" id="BKCP01004294">
    <property type="protein sequence ID" value="GER29890.1"/>
    <property type="molecule type" value="Genomic_DNA"/>
</dbReference>
<feature type="domain" description="Serine aminopeptidase S33" evidence="1">
    <location>
        <begin position="125"/>
        <end position="369"/>
    </location>
</feature>
<comment type="caution">
    <text evidence="2">The sequence shown here is derived from an EMBL/GenBank/DDBJ whole genome shotgun (WGS) entry which is preliminary data.</text>
</comment>
<accession>A0A5A7PAX9</accession>
<reference evidence="3" key="1">
    <citation type="journal article" date="2019" name="Curr. Biol.">
        <title>Genome Sequence of Striga asiatica Provides Insight into the Evolution of Plant Parasitism.</title>
        <authorList>
            <person name="Yoshida S."/>
            <person name="Kim S."/>
            <person name="Wafula E.K."/>
            <person name="Tanskanen J."/>
            <person name="Kim Y.M."/>
            <person name="Honaas L."/>
            <person name="Yang Z."/>
            <person name="Spallek T."/>
            <person name="Conn C.E."/>
            <person name="Ichihashi Y."/>
            <person name="Cheong K."/>
            <person name="Cui S."/>
            <person name="Der J.P."/>
            <person name="Gundlach H."/>
            <person name="Jiao Y."/>
            <person name="Hori C."/>
            <person name="Ishida J.K."/>
            <person name="Kasahara H."/>
            <person name="Kiba T."/>
            <person name="Kim M.S."/>
            <person name="Koo N."/>
            <person name="Laohavisit A."/>
            <person name="Lee Y.H."/>
            <person name="Lumba S."/>
            <person name="McCourt P."/>
            <person name="Mortimer J.C."/>
            <person name="Mutuku J.M."/>
            <person name="Nomura T."/>
            <person name="Sasaki-Sekimoto Y."/>
            <person name="Seto Y."/>
            <person name="Wang Y."/>
            <person name="Wakatake T."/>
            <person name="Sakakibara H."/>
            <person name="Demura T."/>
            <person name="Yamaguchi S."/>
            <person name="Yoneyama K."/>
            <person name="Manabe R.I."/>
            <person name="Nelson D.C."/>
            <person name="Schulman A.H."/>
            <person name="Timko M.P."/>
            <person name="dePamphilis C.W."/>
            <person name="Choi D."/>
            <person name="Shirasu K."/>
        </authorList>
    </citation>
    <scope>NUCLEOTIDE SEQUENCE [LARGE SCALE GENOMIC DNA]</scope>
    <source>
        <strain evidence="3">cv. UVA1</strain>
    </source>
</reference>
<evidence type="ECO:0000313" key="3">
    <source>
        <dbReference type="Proteomes" id="UP000325081"/>
    </source>
</evidence>
<dbReference type="InterPro" id="IPR051044">
    <property type="entry name" value="MAG_DAG_Lipase"/>
</dbReference>
<name>A0A5A7PAX9_STRAF</name>
<keyword evidence="2" id="KW-0378">Hydrolase</keyword>
<dbReference type="OrthoDB" id="2498029at2759"/>
<protein>
    <submittedName>
        <fullName evidence="2">Alpha/beta-Hydrolases superfamily protein</fullName>
    </submittedName>
</protein>
<sequence>MDLCLPSSFRQPECTLFRRDLHGSFFRPMGSEPARSRQRAVVMAQKKPKIEGLSDELNSIASQNLDHAPARRRVRSAFANVQLQLDHILFKVVPAGIRTEEWYEINSDGLEIFCKSWLPKPGVRIKGALCFCHGYGDTCTFFFEGIAKYIAASGYGVYAIDHPGFGLSEGLHGYVPSFDAIVDNVIEQFTIMKGKHLEARDSGAAPFLIRAVDGWGNFFKSAFEGSERMGWHSAIFLDTQISDEMAPPVPLQKILILLSNLLPQAKLVPQKDLADLAFRELNKKQMAPYNVISYSDQTRLRTAVELLNATKYIESQVEKISSPMLILHGASDKVTDPRVSRFLYENACSKDKSLKLYEGGFHCILEGEPDDRILEVLNDIISWLDARTSIR</sequence>
<dbReference type="InterPro" id="IPR022742">
    <property type="entry name" value="Hydrolase_4"/>
</dbReference>
<dbReference type="SUPFAM" id="SSF53474">
    <property type="entry name" value="alpha/beta-Hydrolases"/>
    <property type="match status" value="1"/>
</dbReference>
<keyword evidence="3" id="KW-1185">Reference proteome</keyword>
<dbReference type="Gene3D" id="3.40.50.1820">
    <property type="entry name" value="alpha/beta hydrolase"/>
    <property type="match status" value="2"/>
</dbReference>
<proteinExistence type="predicted"/>
<gene>
    <name evidence="2" type="ORF">STAS_05793</name>
</gene>
<evidence type="ECO:0000259" key="1">
    <source>
        <dbReference type="Pfam" id="PF12146"/>
    </source>
</evidence>